<dbReference type="AlphaFoldDB" id="K0RY88"/>
<accession>K0RY88</accession>
<organism evidence="2 3">
    <name type="scientific">Thalassiosira oceanica</name>
    <name type="common">Marine diatom</name>
    <dbReference type="NCBI Taxonomy" id="159749"/>
    <lineage>
        <taxon>Eukaryota</taxon>
        <taxon>Sar</taxon>
        <taxon>Stramenopiles</taxon>
        <taxon>Ochrophyta</taxon>
        <taxon>Bacillariophyta</taxon>
        <taxon>Coscinodiscophyceae</taxon>
        <taxon>Thalassiosirophycidae</taxon>
        <taxon>Thalassiosirales</taxon>
        <taxon>Thalassiosiraceae</taxon>
        <taxon>Thalassiosira</taxon>
    </lineage>
</organism>
<name>K0RY88_THAOC</name>
<comment type="caution">
    <text evidence="2">The sequence shown here is derived from an EMBL/GenBank/DDBJ whole genome shotgun (WGS) entry which is preliminary data.</text>
</comment>
<evidence type="ECO:0000256" key="1">
    <source>
        <dbReference type="SAM" id="MobiDB-lite"/>
    </source>
</evidence>
<evidence type="ECO:0000313" key="3">
    <source>
        <dbReference type="Proteomes" id="UP000266841"/>
    </source>
</evidence>
<gene>
    <name evidence="2" type="ORF">THAOC_21925</name>
</gene>
<dbReference type="Proteomes" id="UP000266841">
    <property type="component" value="Unassembled WGS sequence"/>
</dbReference>
<sequence>MAPYRPRTGEKMVRSRCLAALSLARFRQASLRLNSRFVPPSLKARRPRRPGAGEDTEEAPVQAASETQAESPDAALAVLALDCREDETTVSLVLRRFKSSVAVDREVHPTLILREETSIERTYAERSPRE</sequence>
<evidence type="ECO:0000313" key="2">
    <source>
        <dbReference type="EMBL" id="EJK57985.1"/>
    </source>
</evidence>
<reference evidence="2 3" key="1">
    <citation type="journal article" date="2012" name="Genome Biol.">
        <title>Genome and low-iron response of an oceanic diatom adapted to chronic iron limitation.</title>
        <authorList>
            <person name="Lommer M."/>
            <person name="Specht M."/>
            <person name="Roy A.S."/>
            <person name="Kraemer L."/>
            <person name="Andreson R."/>
            <person name="Gutowska M.A."/>
            <person name="Wolf J."/>
            <person name="Bergner S.V."/>
            <person name="Schilhabel M.B."/>
            <person name="Klostermeier U.C."/>
            <person name="Beiko R.G."/>
            <person name="Rosenstiel P."/>
            <person name="Hippler M."/>
            <person name="Laroche J."/>
        </authorList>
    </citation>
    <scope>NUCLEOTIDE SEQUENCE [LARGE SCALE GENOMIC DNA]</scope>
    <source>
        <strain evidence="2 3">CCMP1005</strain>
    </source>
</reference>
<keyword evidence="3" id="KW-1185">Reference proteome</keyword>
<protein>
    <submittedName>
        <fullName evidence="2">Uncharacterized protein</fullName>
    </submittedName>
</protein>
<dbReference type="EMBL" id="AGNL01026513">
    <property type="protein sequence ID" value="EJK57985.1"/>
    <property type="molecule type" value="Genomic_DNA"/>
</dbReference>
<proteinExistence type="predicted"/>
<feature type="region of interest" description="Disordered" evidence="1">
    <location>
        <begin position="37"/>
        <end position="71"/>
    </location>
</feature>